<sequence length="64" mass="6830">MPPMIDVTPFAQEAEGTTCPRPITTGFTGFETKLNQIFNELYLGELSPQAAADQAVAEGNATVK</sequence>
<reference evidence="1" key="1">
    <citation type="submission" date="2016-04" db="EMBL/GenBank/DDBJ databases">
        <authorList>
            <person name="Evans L.H."/>
            <person name="Alamgir A."/>
            <person name="Owens N."/>
            <person name="Weber N.D."/>
            <person name="Virtaneva K."/>
            <person name="Barbian K."/>
            <person name="Babar A."/>
            <person name="Rosenke K."/>
        </authorList>
    </citation>
    <scope>NUCLEOTIDE SEQUENCE</scope>
    <source>
        <strain evidence="1">Nono1</strain>
    </source>
</reference>
<evidence type="ECO:0000313" key="1">
    <source>
        <dbReference type="EMBL" id="SBO98522.1"/>
    </source>
</evidence>
<organism evidence="1">
    <name type="scientific">Nonomuraea gerenzanensis</name>
    <dbReference type="NCBI Taxonomy" id="93944"/>
    <lineage>
        <taxon>Bacteria</taxon>
        <taxon>Bacillati</taxon>
        <taxon>Actinomycetota</taxon>
        <taxon>Actinomycetes</taxon>
        <taxon>Streptosporangiales</taxon>
        <taxon>Streptosporangiaceae</taxon>
        <taxon>Nonomuraea</taxon>
    </lineage>
</organism>
<protein>
    <submittedName>
        <fullName evidence="1">Uncharacterized protein</fullName>
    </submittedName>
</protein>
<dbReference type="AlphaFoldDB" id="A0A1M4EIB1"/>
<name>A0A1M4EIB1_9ACTN</name>
<dbReference type="EMBL" id="LT559118">
    <property type="protein sequence ID" value="SBO98522.1"/>
    <property type="molecule type" value="Genomic_DNA"/>
</dbReference>
<proteinExistence type="predicted"/>
<dbReference type="Gene3D" id="3.40.190.10">
    <property type="entry name" value="Periplasmic binding protein-like II"/>
    <property type="match status" value="1"/>
</dbReference>
<gene>
    <name evidence="1" type="ORF">BN4615_P8038</name>
</gene>
<accession>A0A1M4EIB1</accession>